<dbReference type="SUPFAM" id="SSF55144">
    <property type="entry name" value="LigT-like"/>
    <property type="match status" value="1"/>
</dbReference>
<dbReference type="STRING" id="867903.ThesuDRAFT_00187"/>
<reference evidence="4" key="2">
    <citation type="submission" date="2012-10" db="EMBL/GenBank/DDBJ databases">
        <title>Improved high-quality draft of Thermaerobacter subterraneus C21, DSM 13965.</title>
        <authorList>
            <consortium name="DOE Joint Genome Institute"/>
            <person name="Eisen J."/>
            <person name="Huntemann M."/>
            <person name="Wei C.-L."/>
            <person name="Han J."/>
            <person name="Detter J.C."/>
            <person name="Han C."/>
            <person name="Tapia R."/>
            <person name="Chen A."/>
            <person name="Kyrpides N."/>
            <person name="Mavromatis K."/>
            <person name="Markowitz V."/>
            <person name="Szeto E."/>
            <person name="Ivanova N."/>
            <person name="Mikhailova N."/>
            <person name="Ovchinnikova G."/>
            <person name="Pagani I."/>
            <person name="Pati A."/>
            <person name="Goodwin L."/>
            <person name="Nordberg H.P."/>
            <person name="Cantor M.N."/>
            <person name="Hua S.X."/>
            <person name="Woyke T."/>
            <person name="Eisen J."/>
            <person name="Klenk H.-P."/>
        </authorList>
    </citation>
    <scope>NUCLEOTIDE SEQUENCE [LARGE SCALE GENOMIC DNA]</scope>
    <source>
        <strain evidence="4">DSM 13965</strain>
    </source>
</reference>
<comment type="caution">
    <text evidence="4">The sequence shown here is derived from an EMBL/GenBank/DDBJ whole genome shotgun (WGS) entry which is preliminary data.</text>
</comment>
<evidence type="ECO:0000313" key="4">
    <source>
        <dbReference type="EMBL" id="EKP93942.1"/>
    </source>
</evidence>
<name>K6PM47_9FIRM</name>
<dbReference type="PANTHER" id="PTHR35561:SF1">
    <property type="entry name" value="RNA 2',3'-CYCLIC PHOSPHODIESTERASE"/>
    <property type="match status" value="1"/>
</dbReference>
<evidence type="ECO:0000259" key="3">
    <source>
        <dbReference type="Pfam" id="PF02834"/>
    </source>
</evidence>
<dbReference type="PANTHER" id="PTHR35561">
    <property type="entry name" value="RNA 2',3'-CYCLIC PHOSPHODIESTERASE"/>
    <property type="match status" value="1"/>
</dbReference>
<keyword evidence="5" id="KW-1185">Reference proteome</keyword>
<sequence>MPARIPMPARIAAGGDGEDHWRLFIAVPVTGPVAGALQAWMAAARRQRPGLKWVRPGDLHITLRFLGNRPVASIPSLVAAGARAAREAAPLDVAVRGVGGFPAAGRARTLWAGVGEGAAALAALAASLETQLLAVAPDLDPVQQPFQAHITLARVRGGWIDLDRWPHAAAVRQQDWGRLPVRAMVLFRSQLHPGGPVYTPLHRWPLGEAAAGLDEPPAPR</sequence>
<feature type="short sequence motif" description="HXTX 1" evidence="2">
    <location>
        <begin position="60"/>
        <end position="63"/>
    </location>
</feature>
<proteinExistence type="inferred from homology"/>
<keyword evidence="1 2" id="KW-0378">Hydrolase</keyword>
<dbReference type="InterPro" id="IPR009097">
    <property type="entry name" value="Cyclic_Pdiesterase"/>
</dbReference>
<dbReference type="EMBL" id="AENY02000004">
    <property type="protein sequence ID" value="EKP93942.1"/>
    <property type="molecule type" value="Genomic_DNA"/>
</dbReference>
<dbReference type="GO" id="GO:0008664">
    <property type="term" value="F:RNA 2',3'-cyclic 3'-phosphodiesterase activity"/>
    <property type="evidence" value="ECO:0007669"/>
    <property type="project" value="UniProtKB-EC"/>
</dbReference>
<comment type="catalytic activity">
    <reaction evidence="2">
        <text>a 3'-end 2',3'-cyclophospho-ribonucleotide-RNA + H2O = a 3'-end 2'-phospho-ribonucleotide-RNA + H(+)</text>
        <dbReference type="Rhea" id="RHEA:11828"/>
        <dbReference type="Rhea" id="RHEA-COMP:10464"/>
        <dbReference type="Rhea" id="RHEA-COMP:17353"/>
        <dbReference type="ChEBI" id="CHEBI:15377"/>
        <dbReference type="ChEBI" id="CHEBI:15378"/>
        <dbReference type="ChEBI" id="CHEBI:83064"/>
        <dbReference type="ChEBI" id="CHEBI:173113"/>
        <dbReference type="EC" id="3.1.4.58"/>
    </reaction>
</comment>
<accession>K6PM47</accession>
<keyword evidence="4" id="KW-0436">Ligase</keyword>
<dbReference type="Gene3D" id="3.90.1140.10">
    <property type="entry name" value="Cyclic phosphodiesterase"/>
    <property type="match status" value="1"/>
</dbReference>
<dbReference type="HOGENOM" id="CLU_081251_1_1_9"/>
<dbReference type="HAMAP" id="MF_01940">
    <property type="entry name" value="RNA_CPDase"/>
    <property type="match status" value="1"/>
</dbReference>
<comment type="function">
    <text evidence="2">Hydrolyzes RNA 2',3'-cyclic phosphodiester to an RNA 2'-phosphomonoester.</text>
</comment>
<comment type="similarity">
    <text evidence="2">Belongs to the 2H phosphoesterase superfamily. ThpR family.</text>
</comment>
<feature type="active site" description="Proton donor" evidence="2">
    <location>
        <position position="60"/>
    </location>
</feature>
<dbReference type="AlphaFoldDB" id="K6PM47"/>
<dbReference type="GO" id="GO:0004113">
    <property type="term" value="F:2',3'-cyclic-nucleotide 3'-phosphodiesterase activity"/>
    <property type="evidence" value="ECO:0007669"/>
    <property type="project" value="InterPro"/>
</dbReference>
<reference evidence="4" key="1">
    <citation type="submission" date="2010-10" db="EMBL/GenBank/DDBJ databases">
        <authorList>
            <consortium name="US DOE Joint Genome Institute (JGI-PGF)"/>
            <person name="Lucas S."/>
            <person name="Copeland A."/>
            <person name="Lapidus A."/>
            <person name="Bruce D."/>
            <person name="Goodwin L."/>
            <person name="Pitluck S."/>
            <person name="Kyrpides N."/>
            <person name="Mavromatis K."/>
            <person name="Detter J.C."/>
            <person name="Han C."/>
            <person name="Land M."/>
            <person name="Hauser L."/>
            <person name="Markowitz V."/>
            <person name="Cheng J.-F."/>
            <person name="Hugenholtz P."/>
            <person name="Woyke T."/>
            <person name="Wu D."/>
            <person name="Pukall R."/>
            <person name="Wahrenburg C."/>
            <person name="Brambilla E."/>
            <person name="Klenk H.-P."/>
            <person name="Eisen J.A."/>
        </authorList>
    </citation>
    <scope>NUCLEOTIDE SEQUENCE [LARGE SCALE GENOMIC DNA]</scope>
    <source>
        <strain evidence="4">DSM 13965</strain>
    </source>
</reference>
<dbReference type="EC" id="3.1.4.58" evidence="2"/>
<dbReference type="Proteomes" id="UP000005710">
    <property type="component" value="Unassembled WGS sequence"/>
</dbReference>
<evidence type="ECO:0000256" key="2">
    <source>
        <dbReference type="HAMAP-Rule" id="MF_01940"/>
    </source>
</evidence>
<dbReference type="InterPro" id="IPR004175">
    <property type="entry name" value="RNA_CPDase"/>
</dbReference>
<gene>
    <name evidence="4" type="ORF">ThesuDRAFT_00187</name>
</gene>
<dbReference type="Pfam" id="PF02834">
    <property type="entry name" value="LigT_PEase"/>
    <property type="match status" value="1"/>
</dbReference>
<evidence type="ECO:0000256" key="1">
    <source>
        <dbReference type="ARBA" id="ARBA00022801"/>
    </source>
</evidence>
<dbReference type="GO" id="GO:0016874">
    <property type="term" value="F:ligase activity"/>
    <property type="evidence" value="ECO:0007669"/>
    <property type="project" value="UniProtKB-KW"/>
</dbReference>
<evidence type="ECO:0000313" key="5">
    <source>
        <dbReference type="Proteomes" id="UP000005710"/>
    </source>
</evidence>
<dbReference type="NCBIfam" id="TIGR02258">
    <property type="entry name" value="2_5_ligase"/>
    <property type="match status" value="1"/>
</dbReference>
<dbReference type="InterPro" id="IPR014051">
    <property type="entry name" value="Phosphoesterase_HXTX"/>
</dbReference>
<dbReference type="RefSeq" id="WP_006904888.1">
    <property type="nucleotide sequence ID" value="NZ_JH976536.1"/>
</dbReference>
<protein>
    <recommendedName>
        <fullName evidence="2">RNA 2',3'-cyclic phosphodiesterase</fullName>
        <shortName evidence="2">RNA 2',3'-CPDase</shortName>
        <ecNumber evidence="2">3.1.4.58</ecNumber>
    </recommendedName>
</protein>
<feature type="short sequence motif" description="HXTX 2" evidence="2">
    <location>
        <begin position="149"/>
        <end position="152"/>
    </location>
</feature>
<organism evidence="4 5">
    <name type="scientific">Thermaerobacter subterraneus DSM 13965</name>
    <dbReference type="NCBI Taxonomy" id="867903"/>
    <lineage>
        <taxon>Bacteria</taxon>
        <taxon>Bacillati</taxon>
        <taxon>Bacillota</taxon>
        <taxon>Clostridia</taxon>
        <taxon>Eubacteriales</taxon>
        <taxon>Clostridiales Family XVII. Incertae Sedis</taxon>
        <taxon>Thermaerobacter</taxon>
    </lineage>
</organism>
<feature type="domain" description="Phosphoesterase HXTX" evidence="3">
    <location>
        <begin position="28"/>
        <end position="111"/>
    </location>
</feature>
<dbReference type="eggNOG" id="COG1514">
    <property type="taxonomic scope" value="Bacteria"/>
</dbReference>
<feature type="active site" description="Proton acceptor" evidence="2">
    <location>
        <position position="149"/>
    </location>
</feature>